<dbReference type="SUPFAM" id="SSF56925">
    <property type="entry name" value="OMPA-like"/>
    <property type="match status" value="1"/>
</dbReference>
<sequence>MLLATAWSEAAFGAALIADPVGFGPASSSSWLATAVAGYNWQSGSLVYGFEGDISWVGLKSDTSGQFVPRSPTAFVYPSEVTSANIDWYGTVRGRLGWTYGSFLFYGTGGVAYGNVNLTNRYDLGTSGQTAGLGPVITQTSGVKFGWTAGVGADYMLRPNLILNFEYRYVDLGTVSLPATPAPAPLQALVSSSASAHAQFQAVTIGLSYKFAPPSGPNAAYASMKGRAAAPLPPSDPWQGLYLGGRTGGAWGNNLSVTTPTGFRPPV</sequence>
<keyword evidence="8" id="KW-1185">Reference proteome</keyword>
<accession>A0AAI8QEK2</accession>
<dbReference type="InterPro" id="IPR051692">
    <property type="entry name" value="OMP-like"/>
</dbReference>
<keyword evidence="2" id="KW-0732">Signal</keyword>
<proteinExistence type="inferred from homology"/>
<evidence type="ECO:0000256" key="3">
    <source>
        <dbReference type="ARBA" id="ARBA00023136"/>
    </source>
</evidence>
<dbReference type="Gene3D" id="2.40.160.20">
    <property type="match status" value="1"/>
</dbReference>
<feature type="domain" description="Outer membrane protein beta-barrel" evidence="6">
    <location>
        <begin position="24"/>
        <end position="211"/>
    </location>
</feature>
<dbReference type="InterPro" id="IPR011250">
    <property type="entry name" value="OMP/PagP_B-barrel"/>
</dbReference>
<dbReference type="Proteomes" id="UP000007886">
    <property type="component" value="Chromosome"/>
</dbReference>
<name>A0AAI8QEK2_9BRAD</name>
<protein>
    <submittedName>
        <fullName evidence="7">Outer membrane protein</fullName>
    </submittedName>
</protein>
<reference evidence="7 8" key="1">
    <citation type="journal article" date="2012" name="Microbes Environ.">
        <title>Complete genome sequence of Bradyrhizobium sp. S23321: insights into symbiosis evolution in soil oligotrophs.</title>
        <authorList>
            <person name="Okubo T."/>
            <person name="Tsukui T."/>
            <person name="Maita H."/>
            <person name="Okamoto S."/>
            <person name="Oshima K."/>
            <person name="Fujisawa T."/>
            <person name="Saito A."/>
            <person name="Futamata H."/>
            <person name="Hattori R."/>
            <person name="Shimomura Y."/>
            <person name="Haruta S."/>
            <person name="Morimoto S."/>
            <person name="Wang Y."/>
            <person name="Sakai Y."/>
            <person name="Hattori M."/>
            <person name="Aizawa S."/>
            <person name="Nagashima K.V.P."/>
            <person name="Masuda S."/>
            <person name="Hattori T."/>
            <person name="Yamashita A."/>
            <person name="Bao Z."/>
            <person name="Hayatsu M."/>
            <person name="Kajiya-Kanegae H."/>
            <person name="Yoshinaga I."/>
            <person name="Sakamoto K."/>
            <person name="Toyota K."/>
            <person name="Nakao M."/>
            <person name="Kohara M."/>
            <person name="Anda M."/>
            <person name="Niwa R."/>
            <person name="Jung-Hwan P."/>
            <person name="Sameshima-Saito R."/>
            <person name="Tokuda S."/>
            <person name="Yamamoto S."/>
            <person name="Yamamoto S."/>
            <person name="Yokoyama T."/>
            <person name="Akutsu T."/>
            <person name="Nakamura Y."/>
            <person name="Nakahira-Yanaka Y."/>
            <person name="Takada Hoshino Y."/>
            <person name="Hirakawa H."/>
            <person name="Mitsui H."/>
            <person name="Terasawa K."/>
            <person name="Itakura M."/>
            <person name="Sato S."/>
            <person name="Ikeda-Ohtsubo W."/>
            <person name="Sakakura N."/>
            <person name="Kaminuma E."/>
            <person name="Minamisawa K."/>
        </authorList>
    </citation>
    <scope>NUCLEOTIDE SEQUENCE [LARGE SCALE GENOMIC DNA]</scope>
    <source>
        <strain evidence="7 8">S23321</strain>
    </source>
</reference>
<keyword evidence="3" id="KW-0472">Membrane</keyword>
<evidence type="ECO:0000313" key="7">
    <source>
        <dbReference type="EMBL" id="BAL78610.1"/>
    </source>
</evidence>
<dbReference type="Pfam" id="PF13505">
    <property type="entry name" value="OMP_b-brl"/>
    <property type="match status" value="1"/>
</dbReference>
<keyword evidence="4" id="KW-0998">Cell outer membrane</keyword>
<evidence type="ECO:0000259" key="6">
    <source>
        <dbReference type="Pfam" id="PF13505"/>
    </source>
</evidence>
<dbReference type="InterPro" id="IPR027385">
    <property type="entry name" value="Beta-barrel_OMP"/>
</dbReference>
<dbReference type="PANTHER" id="PTHR34001:SF3">
    <property type="entry name" value="BLL7405 PROTEIN"/>
    <property type="match status" value="1"/>
</dbReference>
<gene>
    <name evidence="7" type="ORF">S23_54180</name>
</gene>
<evidence type="ECO:0000256" key="1">
    <source>
        <dbReference type="ARBA" id="ARBA00004442"/>
    </source>
</evidence>
<evidence type="ECO:0000256" key="5">
    <source>
        <dbReference type="ARBA" id="ARBA00038306"/>
    </source>
</evidence>
<evidence type="ECO:0000256" key="2">
    <source>
        <dbReference type="ARBA" id="ARBA00022729"/>
    </source>
</evidence>
<dbReference type="GO" id="GO:0009279">
    <property type="term" value="C:cell outer membrane"/>
    <property type="evidence" value="ECO:0007669"/>
    <property type="project" value="UniProtKB-SubCell"/>
</dbReference>
<dbReference type="PANTHER" id="PTHR34001">
    <property type="entry name" value="BLL7405 PROTEIN"/>
    <property type="match status" value="1"/>
</dbReference>
<dbReference type="AlphaFoldDB" id="A0AAI8QEK2"/>
<comment type="similarity">
    <text evidence="5">Belongs to the Omp25/RopB family.</text>
</comment>
<evidence type="ECO:0000256" key="4">
    <source>
        <dbReference type="ARBA" id="ARBA00023237"/>
    </source>
</evidence>
<evidence type="ECO:0000313" key="8">
    <source>
        <dbReference type="Proteomes" id="UP000007886"/>
    </source>
</evidence>
<organism evidence="7 8">
    <name type="scientific">Bradyrhizobium cosmicum</name>
    <dbReference type="NCBI Taxonomy" id="1404864"/>
    <lineage>
        <taxon>Bacteria</taxon>
        <taxon>Pseudomonadati</taxon>
        <taxon>Pseudomonadota</taxon>
        <taxon>Alphaproteobacteria</taxon>
        <taxon>Hyphomicrobiales</taxon>
        <taxon>Nitrobacteraceae</taxon>
        <taxon>Bradyrhizobium</taxon>
    </lineage>
</organism>
<dbReference type="KEGG" id="brs:S23_54180"/>
<comment type="subcellular location">
    <subcellularLocation>
        <location evidence="1">Cell outer membrane</location>
    </subcellularLocation>
</comment>
<dbReference type="EMBL" id="AP012279">
    <property type="protein sequence ID" value="BAL78610.1"/>
    <property type="molecule type" value="Genomic_DNA"/>
</dbReference>